<protein>
    <submittedName>
        <fullName evidence="1">Uncharacterized protein</fullName>
    </submittedName>
</protein>
<evidence type="ECO:0000313" key="2">
    <source>
        <dbReference type="Proteomes" id="UP000467700"/>
    </source>
</evidence>
<gene>
    <name evidence="1" type="ORF">AAE3_LOCUS10859</name>
</gene>
<dbReference type="OrthoDB" id="2587968at2759"/>
<reference evidence="1 2" key="1">
    <citation type="submission" date="2020-01" db="EMBL/GenBank/DDBJ databases">
        <authorList>
            <person name="Gupta K D."/>
        </authorList>
    </citation>
    <scope>NUCLEOTIDE SEQUENCE [LARGE SCALE GENOMIC DNA]</scope>
</reference>
<sequence>MQKVNAEAVLRQRGRAISSGAALVRSILQRTPFPNGFTTKELFDVAVQEPPPKDFPPYPLTLPGIKNVQKPSKKAKSAFKPIGPLYPTFRADHPVRSIRFLKTEILPVLAGRQEIRMMNQPRTDLAPVAETPTKGKKKKKTSHMEFVWKVVAPENRWVPKPPPPKKEVVGTEVGVGADFSHLNKRRQRARVEKVSAAVTRMKEYRQQQGEELVW</sequence>
<evidence type="ECO:0000313" key="1">
    <source>
        <dbReference type="EMBL" id="CAA7268391.1"/>
    </source>
</evidence>
<keyword evidence="2" id="KW-1185">Reference proteome</keyword>
<proteinExistence type="predicted"/>
<comment type="caution">
    <text evidence="1">The sequence shown here is derived from an EMBL/GenBank/DDBJ whole genome shotgun (WGS) entry which is preliminary data.</text>
</comment>
<dbReference type="AlphaFoldDB" id="A0A8S0XY94"/>
<dbReference type="Proteomes" id="UP000467700">
    <property type="component" value="Unassembled WGS sequence"/>
</dbReference>
<accession>A0A8S0XY94</accession>
<organism evidence="1 2">
    <name type="scientific">Cyclocybe aegerita</name>
    <name type="common">Black poplar mushroom</name>
    <name type="synonym">Agrocybe aegerita</name>
    <dbReference type="NCBI Taxonomy" id="1973307"/>
    <lineage>
        <taxon>Eukaryota</taxon>
        <taxon>Fungi</taxon>
        <taxon>Dikarya</taxon>
        <taxon>Basidiomycota</taxon>
        <taxon>Agaricomycotina</taxon>
        <taxon>Agaricomycetes</taxon>
        <taxon>Agaricomycetidae</taxon>
        <taxon>Agaricales</taxon>
        <taxon>Agaricineae</taxon>
        <taxon>Bolbitiaceae</taxon>
        <taxon>Cyclocybe</taxon>
    </lineage>
</organism>
<name>A0A8S0XY94_CYCAE</name>
<dbReference type="EMBL" id="CACVBS010000068">
    <property type="protein sequence ID" value="CAA7268391.1"/>
    <property type="molecule type" value="Genomic_DNA"/>
</dbReference>